<accession>A0A2V3ZS73</accession>
<gene>
    <name evidence="8" type="ORF">DF185_18680</name>
</gene>
<feature type="transmembrane region" description="Helical" evidence="6">
    <location>
        <begin position="635"/>
        <end position="657"/>
    </location>
</feature>
<feature type="transmembrane region" description="Helical" evidence="6">
    <location>
        <begin position="711"/>
        <end position="728"/>
    </location>
</feature>
<dbReference type="InterPro" id="IPR004869">
    <property type="entry name" value="MMPL_dom"/>
</dbReference>
<dbReference type="RefSeq" id="WP_110362474.1">
    <property type="nucleotide sequence ID" value="NZ_QFLI01000010.1"/>
</dbReference>
<comment type="subcellular location">
    <subcellularLocation>
        <location evidence="1">Cell membrane</location>
        <topology evidence="1">Multi-pass membrane protein</topology>
    </subcellularLocation>
</comment>
<keyword evidence="4 6" id="KW-1133">Transmembrane helix</keyword>
<feature type="transmembrane region" description="Helical" evidence="6">
    <location>
        <begin position="221"/>
        <end position="238"/>
    </location>
</feature>
<feature type="transmembrane region" description="Helical" evidence="6">
    <location>
        <begin position="609"/>
        <end position="628"/>
    </location>
</feature>
<feature type="transmembrane region" description="Helical" evidence="6">
    <location>
        <begin position="403"/>
        <end position="420"/>
    </location>
</feature>
<dbReference type="Proteomes" id="UP000248079">
    <property type="component" value="Unassembled WGS sequence"/>
</dbReference>
<feature type="transmembrane region" description="Helical" evidence="6">
    <location>
        <begin position="348"/>
        <end position="372"/>
    </location>
</feature>
<dbReference type="InterPro" id="IPR000731">
    <property type="entry name" value="SSD"/>
</dbReference>
<feature type="transmembrane region" description="Helical" evidence="6">
    <location>
        <begin position="243"/>
        <end position="265"/>
    </location>
</feature>
<dbReference type="OrthoDB" id="9805018at2"/>
<feature type="transmembrane region" description="Helical" evidence="6">
    <location>
        <begin position="734"/>
        <end position="762"/>
    </location>
</feature>
<dbReference type="GO" id="GO:0005886">
    <property type="term" value="C:plasma membrane"/>
    <property type="evidence" value="ECO:0007669"/>
    <property type="project" value="UniProtKB-SubCell"/>
</dbReference>
<reference evidence="8 9" key="1">
    <citation type="submission" date="2018-05" db="EMBL/GenBank/DDBJ databases">
        <title>Marinifilum breve JC075T sp. nov., a marine bacterium isolated from Yongle Blue Hole in the South China Sea.</title>
        <authorList>
            <person name="Fu T."/>
        </authorList>
    </citation>
    <scope>NUCLEOTIDE SEQUENCE [LARGE SCALE GENOMIC DNA]</scope>
    <source>
        <strain evidence="8 9">JC075</strain>
    </source>
</reference>
<sequence length="807" mass="90615">MWNRIAGLILRNRILLLVVVGLITSFMAYKAQFVEMSYTYANLLPDDDPASIEYERFRNTFGQEGNQMFFAVQDPDFYELEKFNDWIALGDSLKSLDGIDAVVSIAHTWNINKNKKQKRFEFGTIFPNKVKTQAELDSLAAIAEALPFYHGILINKESNTYLMGITVNAKIINSKAREPMVAKVREITDAFTEKYGLNMKYSGLPYIRVVTAQMIKGEMNMFIYLSLLVTAVILFMFFRSFKVVFFCMLVVGLSVIWAVGSMVLFDYKITLLTAMLPPLLVVIGIPNSVFLINKYHGEYIRHNNKIKALQRVVAKIGNATFLTNLTTASGFATFIVTSSQILKEFGVIAALNIMVVFVLSLLLIPIIFSFLAPPDQKATKHLDNKMTVWFVGRLEKIVLGHRSLVYAVAITLLVLGGYGISKMKSTGYMVDDLPHDNEIYQDLKFFENNMDGIMPLEVMIETKKKAGVLKTSTLRRLNKLNDSLRAYPEISGSVSVVEAAKFANQAYFNGKEKYYKLPSNQTKDIILSYLAKAETGADSKVLETFVDSTQSVTRMSFRMKDIGTTRMAEMEKTILGHVNEIFPTDKYTVHVTGSSIVFFKGTQYLIKNLFLSLALAIFLIASFMAWMFSSKRMVMVALIPNLLPLIVTAALMGYFGIPIKASTILVFSIAFGISVDDTIHYLAKYRQELKATNWSIRSSVVLALRETGQSMMYTSIILFFGFGIFALSEFGGTVSLGVLVSLTLLSAMLSNLVLLPSLLLTLEKAITNRSFKEPLLQIFDEEEDIELDDLRIAVIENKEEEKESAAS</sequence>
<dbReference type="EMBL" id="QFLI01000010">
    <property type="protein sequence ID" value="PXX97051.1"/>
    <property type="molecule type" value="Genomic_DNA"/>
</dbReference>
<evidence type="ECO:0000256" key="2">
    <source>
        <dbReference type="ARBA" id="ARBA00022475"/>
    </source>
</evidence>
<dbReference type="Pfam" id="PF03176">
    <property type="entry name" value="MMPL"/>
    <property type="match status" value="2"/>
</dbReference>
<evidence type="ECO:0000313" key="8">
    <source>
        <dbReference type="EMBL" id="PXX97051.1"/>
    </source>
</evidence>
<feature type="transmembrane region" description="Helical" evidence="6">
    <location>
        <begin position="663"/>
        <end position="683"/>
    </location>
</feature>
<keyword evidence="5 6" id="KW-0472">Membrane</keyword>
<keyword evidence="3 6" id="KW-0812">Transmembrane</keyword>
<feature type="transmembrane region" description="Helical" evidence="6">
    <location>
        <begin position="271"/>
        <end position="292"/>
    </location>
</feature>
<keyword evidence="2" id="KW-1003">Cell membrane</keyword>
<evidence type="ECO:0000313" key="9">
    <source>
        <dbReference type="Proteomes" id="UP000248079"/>
    </source>
</evidence>
<dbReference type="InterPro" id="IPR050545">
    <property type="entry name" value="Mycobact_MmpL"/>
</dbReference>
<evidence type="ECO:0000256" key="1">
    <source>
        <dbReference type="ARBA" id="ARBA00004651"/>
    </source>
</evidence>
<dbReference type="AlphaFoldDB" id="A0A2V3ZS73"/>
<dbReference type="Gene3D" id="1.20.1640.10">
    <property type="entry name" value="Multidrug efflux transporter AcrB transmembrane domain"/>
    <property type="match status" value="2"/>
</dbReference>
<evidence type="ECO:0000259" key="7">
    <source>
        <dbReference type="PROSITE" id="PS50156"/>
    </source>
</evidence>
<dbReference type="PROSITE" id="PS50156">
    <property type="entry name" value="SSD"/>
    <property type="match status" value="2"/>
</dbReference>
<evidence type="ECO:0000256" key="6">
    <source>
        <dbReference type="SAM" id="Phobius"/>
    </source>
</evidence>
<dbReference type="PANTHER" id="PTHR33406">
    <property type="entry name" value="MEMBRANE PROTEIN MJ1562-RELATED"/>
    <property type="match status" value="1"/>
</dbReference>
<protein>
    <submittedName>
        <fullName evidence="8">Transporter</fullName>
    </submittedName>
</protein>
<proteinExistence type="predicted"/>
<name>A0A2V3ZS73_9BACT</name>
<dbReference type="PANTHER" id="PTHR33406:SF12">
    <property type="entry name" value="BLR2997 PROTEIN"/>
    <property type="match status" value="1"/>
</dbReference>
<comment type="caution">
    <text evidence="8">The sequence shown here is derived from an EMBL/GenBank/DDBJ whole genome shotgun (WGS) entry which is preliminary data.</text>
</comment>
<organism evidence="8 9">
    <name type="scientific">Marinifilum breve</name>
    <dbReference type="NCBI Taxonomy" id="2184082"/>
    <lineage>
        <taxon>Bacteria</taxon>
        <taxon>Pseudomonadati</taxon>
        <taxon>Bacteroidota</taxon>
        <taxon>Bacteroidia</taxon>
        <taxon>Marinilabiliales</taxon>
        <taxon>Marinifilaceae</taxon>
    </lineage>
</organism>
<evidence type="ECO:0000256" key="3">
    <source>
        <dbReference type="ARBA" id="ARBA00022692"/>
    </source>
</evidence>
<keyword evidence="9" id="KW-1185">Reference proteome</keyword>
<feature type="domain" description="SSD" evidence="7">
    <location>
        <begin position="601"/>
        <end position="761"/>
    </location>
</feature>
<evidence type="ECO:0000256" key="5">
    <source>
        <dbReference type="ARBA" id="ARBA00023136"/>
    </source>
</evidence>
<evidence type="ECO:0000256" key="4">
    <source>
        <dbReference type="ARBA" id="ARBA00022989"/>
    </source>
</evidence>
<dbReference type="SUPFAM" id="SSF82866">
    <property type="entry name" value="Multidrug efflux transporter AcrB transmembrane domain"/>
    <property type="match status" value="2"/>
</dbReference>
<feature type="domain" description="SSD" evidence="7">
    <location>
        <begin position="248"/>
        <end position="370"/>
    </location>
</feature>
<feature type="transmembrane region" description="Helical" evidence="6">
    <location>
        <begin position="312"/>
        <end position="336"/>
    </location>
</feature>